<evidence type="ECO:0000313" key="4">
    <source>
        <dbReference type="EMBL" id="TVO78381.1"/>
    </source>
</evidence>
<keyword evidence="1" id="KW-0472">Membrane</keyword>
<dbReference type="Proteomes" id="UP000316649">
    <property type="component" value="Unassembled WGS sequence"/>
</dbReference>
<dbReference type="EMBL" id="VMNH01000003">
    <property type="protein sequence ID" value="TVO78381.1"/>
    <property type="molecule type" value="Genomic_DNA"/>
</dbReference>
<keyword evidence="5" id="KW-1185">Reference proteome</keyword>
<reference evidence="4 5" key="1">
    <citation type="submission" date="2019-07" db="EMBL/GenBank/DDBJ databases">
        <title>The pathways for chlorine oxyanion respiration interact through the shared metabolite chlorate.</title>
        <authorList>
            <person name="Barnum T.P."/>
            <person name="Cheng Y."/>
            <person name="Hill K.A."/>
            <person name="Lucas L.N."/>
            <person name="Carlson H.K."/>
            <person name="Coates J.D."/>
        </authorList>
    </citation>
    <scope>NUCLEOTIDE SEQUENCE [LARGE SCALE GENOMIC DNA]</scope>
    <source>
        <strain evidence="4 5">BK-1</strain>
    </source>
</reference>
<comment type="caution">
    <text evidence="4">The sequence shown here is derived from an EMBL/GenBank/DDBJ whole genome shotgun (WGS) entry which is preliminary data.</text>
</comment>
<dbReference type="AlphaFoldDB" id="A0A558DP20"/>
<dbReference type="InterPro" id="IPR025205">
    <property type="entry name" value="PilX/PilW_C"/>
</dbReference>
<dbReference type="Pfam" id="PF14341">
    <property type="entry name" value="PilX_N"/>
    <property type="match status" value="1"/>
</dbReference>
<sequence>MHECMNRTGLPVRQKGVVLVVALIMLLLMTILGVSSMQTTTLEEKMSGAIRDKQIAFQAGEVALRIGETFLTAASLPAFNNTVGLYSPSGTGSDQWQSVTWSATTEAACNCKITPTGSAGPDVSAPRYIIEELPAGSLPGTSLVVGFSAGSQAAMYQVTARGVGKGGGVAVLQTTYLR</sequence>
<keyword evidence="1" id="KW-0812">Transmembrane</keyword>
<organism evidence="4 5">
    <name type="scientific">Sedimenticola selenatireducens</name>
    <dbReference type="NCBI Taxonomy" id="191960"/>
    <lineage>
        <taxon>Bacteria</taxon>
        <taxon>Pseudomonadati</taxon>
        <taxon>Pseudomonadota</taxon>
        <taxon>Gammaproteobacteria</taxon>
        <taxon>Chromatiales</taxon>
        <taxon>Sedimenticolaceae</taxon>
        <taxon>Sedimenticola</taxon>
    </lineage>
</organism>
<name>A0A558DP20_9GAMM</name>
<dbReference type="InterPro" id="IPR025746">
    <property type="entry name" value="PilX_N_dom"/>
</dbReference>
<gene>
    <name evidence="4" type="ORF">FHP88_01560</name>
</gene>
<evidence type="ECO:0000259" key="3">
    <source>
        <dbReference type="Pfam" id="PF14341"/>
    </source>
</evidence>
<evidence type="ECO:0000256" key="1">
    <source>
        <dbReference type="SAM" id="Phobius"/>
    </source>
</evidence>
<evidence type="ECO:0000313" key="5">
    <source>
        <dbReference type="Proteomes" id="UP000316649"/>
    </source>
</evidence>
<feature type="domain" description="Type 4 fimbrial biogenesis protein PilX N-terminal" evidence="3">
    <location>
        <begin position="15"/>
        <end position="65"/>
    </location>
</feature>
<dbReference type="Pfam" id="PF13681">
    <property type="entry name" value="PilX"/>
    <property type="match status" value="1"/>
</dbReference>
<dbReference type="RefSeq" id="WP_144357226.1">
    <property type="nucleotide sequence ID" value="NZ_VMNH01000003.1"/>
</dbReference>
<evidence type="ECO:0000259" key="2">
    <source>
        <dbReference type="Pfam" id="PF13681"/>
    </source>
</evidence>
<proteinExistence type="predicted"/>
<dbReference type="OrthoDB" id="5298746at2"/>
<feature type="domain" description="PilX/PilW C-terminal" evidence="2">
    <location>
        <begin position="86"/>
        <end position="177"/>
    </location>
</feature>
<accession>A0A558DP20</accession>
<keyword evidence="1" id="KW-1133">Transmembrane helix</keyword>
<feature type="transmembrane region" description="Helical" evidence="1">
    <location>
        <begin position="16"/>
        <end position="37"/>
    </location>
</feature>
<protein>
    <submittedName>
        <fullName evidence="4">Pilus assembly protein PilX</fullName>
    </submittedName>
</protein>